<evidence type="ECO:0000313" key="7">
    <source>
        <dbReference type="Proteomes" id="UP000324517"/>
    </source>
</evidence>
<evidence type="ECO:0000313" key="5">
    <source>
        <dbReference type="Proteomes" id="UP000195573"/>
    </source>
</evidence>
<sequence length="81" mass="9112">MLKNRLLLSLLCIGAMLYIAVPRLPVTEDGLAGWFGIAWLVLALMAVGGNTAAIMYLPKRKRMVRKAKLAEVKKVRLRQYQ</sequence>
<reference evidence="2 5" key="1">
    <citation type="submission" date="2017-04" db="EMBL/GenBank/DDBJ databases">
        <title>Complete Genome Sequence of the Bacillus horikoshii 20a strain from Cuatro Cienegas, Coahuila, Mexico.</title>
        <authorList>
            <person name="Zarza E."/>
            <person name="Alcaraz L.D."/>
            <person name="Aguilar-Salinas B."/>
            <person name="Islas A."/>
            <person name="Olmedo-Alvarez G."/>
        </authorList>
    </citation>
    <scope>NUCLEOTIDE SEQUENCE [LARGE SCALE GENOMIC DNA]</scope>
    <source>
        <strain evidence="2 5">20a</strain>
    </source>
</reference>
<proteinExistence type="predicted"/>
<dbReference type="EMBL" id="VTET01000006">
    <property type="protein sequence ID" value="TYS71633.1"/>
    <property type="molecule type" value="Genomic_DNA"/>
</dbReference>
<keyword evidence="1" id="KW-0812">Transmembrane</keyword>
<dbReference type="OrthoDB" id="2969610at2"/>
<feature type="transmembrane region" description="Helical" evidence="1">
    <location>
        <begin position="32"/>
        <end position="57"/>
    </location>
</feature>
<evidence type="ECO:0000313" key="3">
    <source>
        <dbReference type="EMBL" id="TYS58957.1"/>
    </source>
</evidence>
<evidence type="ECO:0000313" key="2">
    <source>
        <dbReference type="EMBL" id="ART78668.1"/>
    </source>
</evidence>
<dbReference type="EMBL" id="CP020880">
    <property type="protein sequence ID" value="ART78668.1"/>
    <property type="molecule type" value="Genomic_DNA"/>
</dbReference>
<keyword evidence="1" id="KW-1133">Transmembrane helix</keyword>
<keyword evidence="1" id="KW-0472">Membrane</keyword>
<organism evidence="4 7">
    <name type="scientific">Sutcliffiella horikoshii</name>
    <dbReference type="NCBI Taxonomy" id="79883"/>
    <lineage>
        <taxon>Bacteria</taxon>
        <taxon>Bacillati</taxon>
        <taxon>Bacillota</taxon>
        <taxon>Bacilli</taxon>
        <taxon>Bacillales</taxon>
        <taxon>Bacillaceae</taxon>
        <taxon>Sutcliffiella</taxon>
    </lineage>
</organism>
<accession>A0A1Y0CTX1</accession>
<dbReference type="Proteomes" id="UP000324517">
    <property type="component" value="Unassembled WGS sequence"/>
</dbReference>
<evidence type="ECO:0000313" key="6">
    <source>
        <dbReference type="Proteomes" id="UP000323393"/>
    </source>
</evidence>
<reference evidence="6 7" key="2">
    <citation type="submission" date="2019-08" db="EMBL/GenBank/DDBJ databases">
        <title>Bacillus genomes from the desert of Cuatro Cienegas, Coahuila.</title>
        <authorList>
            <person name="Olmedo-Alvarez G."/>
        </authorList>
    </citation>
    <scope>NUCLEOTIDE SEQUENCE [LARGE SCALE GENOMIC DNA]</scope>
    <source>
        <strain evidence="3 6">CH88_3T</strain>
        <strain evidence="4 7">CH98b_3T</strain>
    </source>
</reference>
<dbReference type="AlphaFoldDB" id="A0A1Y0CTX1"/>
<dbReference type="KEGG" id="bhk:B4U37_16805"/>
<evidence type="ECO:0000256" key="1">
    <source>
        <dbReference type="SAM" id="Phobius"/>
    </source>
</evidence>
<dbReference type="Proteomes" id="UP000323393">
    <property type="component" value="Unassembled WGS sequence"/>
</dbReference>
<name>A0A1Y0CTX1_9BACI</name>
<evidence type="ECO:0000313" key="4">
    <source>
        <dbReference type="EMBL" id="TYS71633.1"/>
    </source>
</evidence>
<dbReference type="EMBL" id="VTEU01000003">
    <property type="protein sequence ID" value="TYS58957.1"/>
    <property type="molecule type" value="Genomic_DNA"/>
</dbReference>
<dbReference type="Proteomes" id="UP000195573">
    <property type="component" value="Chromosome"/>
</dbReference>
<keyword evidence="5" id="KW-1185">Reference proteome</keyword>
<gene>
    <name evidence="2" type="ORF">B4U37_16805</name>
    <name evidence="3" type="ORF">FZC74_09410</name>
    <name evidence="4" type="ORF">FZC75_13560</name>
</gene>
<protein>
    <submittedName>
        <fullName evidence="4">Uncharacterized protein</fullName>
    </submittedName>
</protein>